<sequence length="70" mass="7296">MGGDAMASDLSFVNSTGSGCRIFRDTLGCYVASHELSPGQRVMSPTLAGAYAACQGWEHRARGEERSGAG</sequence>
<name>K9P481_CYAGP</name>
<evidence type="ECO:0000313" key="1">
    <source>
        <dbReference type="EMBL" id="AFY27890.1"/>
    </source>
</evidence>
<dbReference type="KEGG" id="cgc:Cyagr_0702"/>
<dbReference type="EMBL" id="CP003495">
    <property type="protein sequence ID" value="AFY27890.1"/>
    <property type="molecule type" value="Genomic_DNA"/>
</dbReference>
<dbReference type="STRING" id="292564.Cyagr_0702"/>
<protein>
    <submittedName>
        <fullName evidence="1">Uncharacterized protein</fullName>
    </submittedName>
</protein>
<reference evidence="2" key="1">
    <citation type="journal article" date="2013" name="Proc. Natl. Acad. Sci. U.S.A.">
        <title>Improving the coverage of the cyanobacterial phylum using diversity-driven genome sequencing.</title>
        <authorList>
            <person name="Shih P.M."/>
            <person name="Wu D."/>
            <person name="Latifi A."/>
            <person name="Axen S.D."/>
            <person name="Fewer D.P."/>
            <person name="Talla E."/>
            <person name="Calteau A."/>
            <person name="Cai F."/>
            <person name="Tandeau de Marsac N."/>
            <person name="Rippka R."/>
            <person name="Herdman M."/>
            <person name="Sivonen K."/>
            <person name="Coursin T."/>
            <person name="Laurent T."/>
            <person name="Goodwin L."/>
            <person name="Nolan M."/>
            <person name="Davenport K.W."/>
            <person name="Han C.S."/>
            <person name="Rubin E.M."/>
            <person name="Eisen J.A."/>
            <person name="Woyke T."/>
            <person name="Gugger M."/>
            <person name="Kerfeld C.A."/>
        </authorList>
    </citation>
    <scope>NUCLEOTIDE SEQUENCE [LARGE SCALE GENOMIC DNA]</scope>
    <source>
        <strain evidence="2">ATCC 27147 / PCC 6307</strain>
    </source>
</reference>
<organism evidence="1 2">
    <name type="scientific">Cyanobium gracile (strain ATCC 27147 / PCC 6307)</name>
    <dbReference type="NCBI Taxonomy" id="292564"/>
    <lineage>
        <taxon>Bacteria</taxon>
        <taxon>Bacillati</taxon>
        <taxon>Cyanobacteriota</taxon>
        <taxon>Cyanophyceae</taxon>
        <taxon>Synechococcales</taxon>
        <taxon>Prochlorococcaceae</taxon>
        <taxon>Cyanobium</taxon>
    </lineage>
</organism>
<dbReference type="AlphaFoldDB" id="K9P481"/>
<dbReference type="eggNOG" id="ENOG5032HYE">
    <property type="taxonomic scope" value="Bacteria"/>
</dbReference>
<accession>K9P481</accession>
<evidence type="ECO:0000313" key="2">
    <source>
        <dbReference type="Proteomes" id="UP000010388"/>
    </source>
</evidence>
<dbReference type="HOGENOM" id="CLU_2751016_0_0_3"/>
<gene>
    <name evidence="1" type="ordered locus">Cyagr_0702</name>
</gene>
<dbReference type="Proteomes" id="UP000010388">
    <property type="component" value="Chromosome"/>
</dbReference>
<proteinExistence type="predicted"/>